<reference evidence="4" key="1">
    <citation type="submission" date="2020-05" db="EMBL/GenBank/DDBJ databases">
        <authorList>
            <person name="Chiriac C."/>
            <person name="Salcher M."/>
            <person name="Ghai R."/>
            <person name="Kavagutti S V."/>
        </authorList>
    </citation>
    <scope>NUCLEOTIDE SEQUENCE</scope>
</reference>
<sequence>MVDKISSWKYAEEYPKEPAVISRARARADEMGIESVTASTGSHLAILVSALNAKAVVEVGTGAGVSGLWMLLANDSCVLATIETESEYQELAKLAFEQAGIASSRLRLINGKSSEVLANLADAAYDLVLLDGDKDTLMQQVRESFRLLRPGGVLAIAHALWRDRVPDNGLSDETTLVYRNVLELLSNSEDLIATLSPIGDGLLLATKRS</sequence>
<organism evidence="4">
    <name type="scientific">freshwater metagenome</name>
    <dbReference type="NCBI Taxonomy" id="449393"/>
    <lineage>
        <taxon>unclassified sequences</taxon>
        <taxon>metagenomes</taxon>
        <taxon>ecological metagenomes</taxon>
    </lineage>
</organism>
<keyword evidence="2" id="KW-0808">Transferase</keyword>
<evidence type="ECO:0000256" key="1">
    <source>
        <dbReference type="ARBA" id="ARBA00022603"/>
    </source>
</evidence>
<evidence type="ECO:0000256" key="3">
    <source>
        <dbReference type="ARBA" id="ARBA00022691"/>
    </source>
</evidence>
<dbReference type="GO" id="GO:0008757">
    <property type="term" value="F:S-adenosylmethionine-dependent methyltransferase activity"/>
    <property type="evidence" value="ECO:0007669"/>
    <property type="project" value="TreeGrafter"/>
</dbReference>
<dbReference type="PROSITE" id="PS51682">
    <property type="entry name" value="SAM_OMT_I"/>
    <property type="match status" value="1"/>
</dbReference>
<name>A0A6J6N3J1_9ZZZZ</name>
<gene>
    <name evidence="4" type="ORF">UFOPK2373_00229</name>
</gene>
<evidence type="ECO:0000313" key="4">
    <source>
        <dbReference type="EMBL" id="CAB4680697.1"/>
    </source>
</evidence>
<evidence type="ECO:0000256" key="2">
    <source>
        <dbReference type="ARBA" id="ARBA00022679"/>
    </source>
</evidence>
<dbReference type="GO" id="GO:0032259">
    <property type="term" value="P:methylation"/>
    <property type="evidence" value="ECO:0007669"/>
    <property type="project" value="UniProtKB-KW"/>
</dbReference>
<dbReference type="PANTHER" id="PTHR10509">
    <property type="entry name" value="O-METHYLTRANSFERASE-RELATED"/>
    <property type="match status" value="1"/>
</dbReference>
<dbReference type="InterPro" id="IPR029063">
    <property type="entry name" value="SAM-dependent_MTases_sf"/>
</dbReference>
<dbReference type="Pfam" id="PF01596">
    <property type="entry name" value="Methyltransf_3"/>
    <property type="match status" value="1"/>
</dbReference>
<dbReference type="SUPFAM" id="SSF53335">
    <property type="entry name" value="S-adenosyl-L-methionine-dependent methyltransferases"/>
    <property type="match status" value="1"/>
</dbReference>
<dbReference type="AlphaFoldDB" id="A0A6J6N3J1"/>
<dbReference type="Gene3D" id="3.40.50.150">
    <property type="entry name" value="Vaccinia Virus protein VP39"/>
    <property type="match status" value="1"/>
</dbReference>
<keyword evidence="1" id="KW-0489">Methyltransferase</keyword>
<dbReference type="InterPro" id="IPR002935">
    <property type="entry name" value="SAM_O-MeTrfase"/>
</dbReference>
<protein>
    <submittedName>
        <fullName evidence="4">Unannotated protein</fullName>
    </submittedName>
</protein>
<dbReference type="InterPro" id="IPR050362">
    <property type="entry name" value="Cation-dep_OMT"/>
</dbReference>
<proteinExistence type="predicted"/>
<accession>A0A6J6N3J1</accession>
<dbReference type="GO" id="GO:0008171">
    <property type="term" value="F:O-methyltransferase activity"/>
    <property type="evidence" value="ECO:0007669"/>
    <property type="project" value="InterPro"/>
</dbReference>
<dbReference type="CDD" id="cd02440">
    <property type="entry name" value="AdoMet_MTases"/>
    <property type="match status" value="1"/>
</dbReference>
<dbReference type="PANTHER" id="PTHR10509:SF85">
    <property type="entry name" value="O-METHYLTRANSFERASE RV1220C-RELATED"/>
    <property type="match status" value="1"/>
</dbReference>
<keyword evidence="3" id="KW-0949">S-adenosyl-L-methionine</keyword>
<dbReference type="EMBL" id="CAEZXL010000023">
    <property type="protein sequence ID" value="CAB4680697.1"/>
    <property type="molecule type" value="Genomic_DNA"/>
</dbReference>